<evidence type="ECO:0000313" key="4">
    <source>
        <dbReference type="EMBL" id="XCI27658.1"/>
    </source>
</evidence>
<dbReference type="RefSeq" id="WP_353892236.1">
    <property type="nucleotide sequence ID" value="NZ_CP159485.1"/>
</dbReference>
<evidence type="ECO:0000259" key="3">
    <source>
        <dbReference type="Pfam" id="PF13518"/>
    </source>
</evidence>
<dbReference type="SUPFAM" id="SSF46689">
    <property type="entry name" value="Homeodomain-like"/>
    <property type="match status" value="1"/>
</dbReference>
<feature type="region of interest" description="Disordered" evidence="2">
    <location>
        <begin position="172"/>
        <end position="205"/>
    </location>
</feature>
<feature type="domain" description="Insertion element IS150 protein InsJ-like helix-turn-helix" evidence="3">
    <location>
        <begin position="12"/>
        <end position="57"/>
    </location>
</feature>
<dbReference type="Gene3D" id="1.10.10.10">
    <property type="entry name" value="Winged helix-like DNA-binding domain superfamily/Winged helix DNA-binding domain"/>
    <property type="match status" value="3"/>
</dbReference>
<dbReference type="PANTHER" id="PTHR33795">
    <property type="entry name" value="INSERTION ELEMENT IS150 PROTEIN INSJ"/>
    <property type="match status" value="1"/>
</dbReference>
<dbReference type="Pfam" id="PF13518">
    <property type="entry name" value="HTH_28"/>
    <property type="match status" value="2"/>
</dbReference>
<dbReference type="Pfam" id="PF01527">
    <property type="entry name" value="HTH_Tnp_1"/>
    <property type="match status" value="1"/>
</dbReference>
<dbReference type="InterPro" id="IPR036388">
    <property type="entry name" value="WH-like_DNA-bd_sf"/>
</dbReference>
<organism evidence="4">
    <name type="scientific">Proteinivorax hydrogeniformans</name>
    <dbReference type="NCBI Taxonomy" id="1826727"/>
    <lineage>
        <taxon>Bacteria</taxon>
        <taxon>Bacillati</taxon>
        <taxon>Bacillota</taxon>
        <taxon>Clostridia</taxon>
        <taxon>Eubacteriales</taxon>
        <taxon>Proteinivoracaceae</taxon>
        <taxon>Proteinivorax</taxon>
    </lineage>
</organism>
<dbReference type="InterPro" id="IPR052057">
    <property type="entry name" value="IS150/IS1296_orfA-like"/>
</dbReference>
<evidence type="ECO:0000256" key="1">
    <source>
        <dbReference type="ARBA" id="ARBA00038232"/>
    </source>
</evidence>
<dbReference type="InterPro" id="IPR010921">
    <property type="entry name" value="Trp_repressor/repl_initiator"/>
</dbReference>
<dbReference type="GO" id="GO:0043565">
    <property type="term" value="F:sequence-specific DNA binding"/>
    <property type="evidence" value="ECO:0007669"/>
    <property type="project" value="InterPro"/>
</dbReference>
<comment type="similarity">
    <text evidence="1">Belongs to the IS150/IS1296 orfA family.</text>
</comment>
<dbReference type="InterPro" id="IPR055247">
    <property type="entry name" value="InsJ-like_HTH"/>
</dbReference>
<dbReference type="InterPro" id="IPR002514">
    <property type="entry name" value="Transposase_8"/>
</dbReference>
<dbReference type="EMBL" id="CP159485">
    <property type="protein sequence ID" value="XCI27658.1"/>
    <property type="molecule type" value="Genomic_DNA"/>
</dbReference>
<dbReference type="SUPFAM" id="SSF48295">
    <property type="entry name" value="TrpR-like"/>
    <property type="match status" value="2"/>
</dbReference>
<feature type="compositionally biased region" description="Basic and acidic residues" evidence="2">
    <location>
        <begin position="184"/>
        <end position="205"/>
    </location>
</feature>
<dbReference type="PANTHER" id="PTHR33795:SF1">
    <property type="entry name" value="INSERTION ELEMENT IS150 PROTEIN INSJ"/>
    <property type="match status" value="1"/>
</dbReference>
<name>A0AAU8HQQ9_9FIRM</name>
<protein>
    <submittedName>
        <fullName evidence="4">Helix-turn-helix domain-containing protein</fullName>
    </submittedName>
</protein>
<dbReference type="AlphaFoldDB" id="A0AAU8HQQ9"/>
<accession>A0AAU8HQQ9</accession>
<proteinExistence type="inferred from homology"/>
<dbReference type="InterPro" id="IPR009057">
    <property type="entry name" value="Homeodomain-like_sf"/>
</dbReference>
<evidence type="ECO:0000256" key="2">
    <source>
        <dbReference type="SAM" id="MobiDB-lite"/>
    </source>
</evidence>
<reference evidence="4" key="1">
    <citation type="journal article" date="2018" name="Antonie Van Leeuwenhoek">
        <title>Proteinivorax hydrogeniformans sp. nov., an anaerobic, haloalkaliphilic bacterium fermenting proteinaceous compounds with high hydrogen production.</title>
        <authorList>
            <person name="Boltyanskaya Y."/>
            <person name="Detkova E."/>
            <person name="Pimenov N."/>
            <person name="Kevbrin V."/>
        </authorList>
    </citation>
    <scope>NUCLEOTIDE SEQUENCE</scope>
    <source>
        <strain evidence="4">Z-710</strain>
    </source>
</reference>
<gene>
    <name evidence="4" type="ORF">PRVXH_001566</name>
</gene>
<sequence>MSSKTKYNAEEKYLIIEEYLSGSSNKSMVAYKYGLNRGTIFDWLDKFEKHGLDGLVDCKTRASYSKNLKENAIKDYLTGQYTLRHVTEKYGISDHSVLRKWIKKYNGHRKSDAKKGMSYSMTKRKTFNLEDKIEIVQSCIDNNHDYKFTAETYSVSYQQVYQWVKKYESGGEQKLKDRRGRKKSKDELTPEEKAQHEIKRIQEENEKLRAENALLKKLKELERGNY</sequence>
<feature type="domain" description="Insertion element IS150 protein InsJ-like helix-turn-helix" evidence="3">
    <location>
        <begin position="132"/>
        <end position="183"/>
    </location>
</feature>
<reference evidence="4" key="2">
    <citation type="submission" date="2024-06" db="EMBL/GenBank/DDBJ databases">
        <authorList>
            <person name="Petrova K.O."/>
            <person name="Toshchakov S.V."/>
            <person name="Boltjanskaja Y.V."/>
            <person name="Kevbrin V.V."/>
        </authorList>
    </citation>
    <scope>NUCLEOTIDE SEQUENCE</scope>
    <source>
        <strain evidence="4">Z-710</strain>
    </source>
</reference>